<dbReference type="RefSeq" id="WP_240258114.1">
    <property type="nucleotide sequence ID" value="NZ_CP092488.2"/>
</dbReference>
<evidence type="ECO:0000313" key="6">
    <source>
        <dbReference type="EMBL" id="UMB67652.1"/>
    </source>
</evidence>
<dbReference type="SUPFAM" id="SSF53732">
    <property type="entry name" value="Aconitase iron-sulfur domain"/>
    <property type="match status" value="1"/>
</dbReference>
<keyword evidence="3" id="KW-0411">Iron-sulfur</keyword>
<dbReference type="EMBL" id="CP092488">
    <property type="protein sequence ID" value="UMB67652.1"/>
    <property type="molecule type" value="Genomic_DNA"/>
</dbReference>
<dbReference type="EC" id="4.2.1.3" evidence="6"/>
<dbReference type="PANTHER" id="PTHR43160:SF3">
    <property type="entry name" value="ACONITATE HYDRATASE, MITOCHONDRIAL"/>
    <property type="match status" value="1"/>
</dbReference>
<dbReference type="Proteomes" id="UP001055336">
    <property type="component" value="Chromosome"/>
</dbReference>
<dbReference type="InterPro" id="IPR001030">
    <property type="entry name" value="Acoase/IPM_deHydtase_lsu_aba"/>
</dbReference>
<dbReference type="Gene3D" id="3.20.19.10">
    <property type="entry name" value="Aconitase, domain 4"/>
    <property type="match status" value="1"/>
</dbReference>
<reference evidence="6" key="1">
    <citation type="submission" date="2022-08" db="EMBL/GenBank/DDBJ databases">
        <title>Whole genome sequencing of non-tuberculosis mycobacteria type-strains.</title>
        <authorList>
            <person name="Igarashi Y."/>
            <person name="Osugi A."/>
            <person name="Mitarai S."/>
        </authorList>
    </citation>
    <scope>NUCLEOTIDE SEQUENCE</scope>
    <source>
        <strain evidence="6">DSM 45127</strain>
    </source>
</reference>
<dbReference type="PANTHER" id="PTHR43160">
    <property type="entry name" value="ACONITATE HYDRATASE B"/>
    <property type="match status" value="1"/>
</dbReference>
<evidence type="ECO:0000256" key="1">
    <source>
        <dbReference type="ARBA" id="ARBA00022723"/>
    </source>
</evidence>
<keyword evidence="7" id="KW-1185">Reference proteome</keyword>
<keyword evidence="1" id="KW-0479">Metal-binding</keyword>
<evidence type="ECO:0000256" key="2">
    <source>
        <dbReference type="ARBA" id="ARBA00023004"/>
    </source>
</evidence>
<keyword evidence="6" id="KW-0456">Lyase</keyword>
<dbReference type="SUPFAM" id="SSF52016">
    <property type="entry name" value="LeuD/IlvD-like"/>
    <property type="match status" value="1"/>
</dbReference>
<protein>
    <submittedName>
        <fullName evidence="6">Aconitate hydratase</fullName>
        <ecNumber evidence="6">4.2.1.3</ecNumber>
    </submittedName>
</protein>
<feature type="domain" description="Aconitase/3-isopropylmalate dehydratase large subunit alpha/beta/alpha" evidence="4">
    <location>
        <begin position="8"/>
        <end position="407"/>
    </location>
</feature>
<dbReference type="InterPro" id="IPR015928">
    <property type="entry name" value="Aconitase/3IPM_dehydase_swvl"/>
</dbReference>
<dbReference type="InterPro" id="IPR036008">
    <property type="entry name" value="Aconitase_4Fe-4S_dom"/>
</dbReference>
<feature type="domain" description="Aconitase A/isopropylmalate dehydratase small subunit swivel" evidence="5">
    <location>
        <begin position="526"/>
        <end position="584"/>
    </location>
</feature>
<dbReference type="NCBIfam" id="TIGR01342">
    <property type="entry name" value="acon_putative"/>
    <property type="match status" value="1"/>
</dbReference>
<dbReference type="InterPro" id="IPR006250">
    <property type="entry name" value="Aconitase_put"/>
</dbReference>
<gene>
    <name evidence="6" type="ORF">MKK62_14135</name>
</gene>
<dbReference type="InterPro" id="IPR000573">
    <property type="entry name" value="AconitaseA/IPMdHydase_ssu_swvl"/>
</dbReference>
<dbReference type="Pfam" id="PF00330">
    <property type="entry name" value="Aconitase"/>
    <property type="match status" value="1"/>
</dbReference>
<evidence type="ECO:0000259" key="5">
    <source>
        <dbReference type="Pfam" id="PF00694"/>
    </source>
</evidence>
<dbReference type="GO" id="GO:0003994">
    <property type="term" value="F:aconitate hydratase activity"/>
    <property type="evidence" value="ECO:0007669"/>
    <property type="project" value="UniProtKB-EC"/>
</dbReference>
<name>A0ABY3VJG3_9MYCO</name>
<evidence type="ECO:0000259" key="4">
    <source>
        <dbReference type="Pfam" id="PF00330"/>
    </source>
</evidence>
<dbReference type="Gene3D" id="3.30.499.10">
    <property type="entry name" value="Aconitase, domain 3"/>
    <property type="match status" value="2"/>
</dbReference>
<proteinExistence type="predicted"/>
<keyword evidence="2" id="KW-0408">Iron</keyword>
<dbReference type="PRINTS" id="PR00415">
    <property type="entry name" value="ACONITASE"/>
</dbReference>
<dbReference type="Pfam" id="PF00694">
    <property type="entry name" value="Aconitase_C"/>
    <property type="match status" value="1"/>
</dbReference>
<dbReference type="InterPro" id="IPR015931">
    <property type="entry name" value="Acnase/IPM_dHydase_lsu_aba_1/3"/>
</dbReference>
<dbReference type="NCBIfam" id="NF005558">
    <property type="entry name" value="PRK07229.1"/>
    <property type="match status" value="1"/>
</dbReference>
<evidence type="ECO:0000256" key="3">
    <source>
        <dbReference type="ARBA" id="ARBA00023014"/>
    </source>
</evidence>
<evidence type="ECO:0000313" key="7">
    <source>
        <dbReference type="Proteomes" id="UP001055336"/>
    </source>
</evidence>
<accession>A0ABY3VJG3</accession>
<sequence length="651" mass="70560">MPLNVTRKLIESHLESGEMTPGEEIAIRIDQTLTQDATGTLVMQELEALGLDRARTEVSVQYVDHNLLQTDEKNAEDHEYLRTAAQRFGLWFSKPGNGVSHPTHMQRFGIPGKTMVGSDSHTPAAGSLGMLAIGVGGLEVALAISGRPLHIRMPEVWGVKLEGELPQWCSAKDVILEMLRRHDVKGGVNRIIEYYGPGLAKLSAMDRHVIANMGAELGATTTVFPSDEVVREFLRAEDREDDWVELLADKDAEYDIDEEIDLSQIEPLIAKPSSPGNVVPVREVAGEEIAQAVVGSSANPGLRDFAIVAAMVAGRQTSPSVSLDVNPTSREILTDLTKMGATTDLVISGARIHQAGCMGCIGMGQAPATGRNSLRTMPRNFPGRSGTKEDSVWLCSPETAAASALTGVITDPRDWAHDNGVDYPNLDLPRQSAVNTAMLVPPLEEAEAKKVEPVKGPNVSSLPDLPPLPNEIEAPVLLKVGDNISTDEISPAGARALPYRSNIPKLAEFSFTQIDESYPERAREAEETGHIIVGGDNYGQGSSREHAAIAPRHLGLSVVIAKSFARIHWQNLANFGVLALEFENPDDYDDIEQDDTLRIKGIRDTLAETDTLQVDNVAKDTSFTVRHRLSPRQVKDVLAGGLIPRLAEGEQ</sequence>
<dbReference type="InterPro" id="IPR050926">
    <property type="entry name" value="Aconitase/IPM_isomerase"/>
</dbReference>
<organism evidence="6 7">
    <name type="scientific">Mycobacterium paraterrae</name>
    <dbReference type="NCBI Taxonomy" id="577492"/>
    <lineage>
        <taxon>Bacteria</taxon>
        <taxon>Bacillati</taxon>
        <taxon>Actinomycetota</taxon>
        <taxon>Actinomycetes</taxon>
        <taxon>Mycobacteriales</taxon>
        <taxon>Mycobacteriaceae</taxon>
        <taxon>Mycobacterium</taxon>
    </lineage>
</organism>